<feature type="region of interest" description="Disordered" evidence="1">
    <location>
        <begin position="444"/>
        <end position="464"/>
    </location>
</feature>
<evidence type="ECO:0000313" key="4">
    <source>
        <dbReference type="Proteomes" id="UP000258309"/>
    </source>
</evidence>
<keyword evidence="2" id="KW-0472">Membrane</keyword>
<feature type="compositionally biased region" description="Basic and acidic residues" evidence="1">
    <location>
        <begin position="447"/>
        <end position="464"/>
    </location>
</feature>
<protein>
    <recommendedName>
        <fullName evidence="5">Steroid 5-alpha reductase C-terminal domain-containing protein</fullName>
    </recommendedName>
</protein>
<accession>A0A3E2HNB6</accession>
<feature type="transmembrane region" description="Helical" evidence="2">
    <location>
        <begin position="194"/>
        <end position="210"/>
    </location>
</feature>
<name>A0A3E2HNB6_SCYLI</name>
<evidence type="ECO:0000256" key="2">
    <source>
        <dbReference type="SAM" id="Phobius"/>
    </source>
</evidence>
<dbReference type="GO" id="GO:0016020">
    <property type="term" value="C:membrane"/>
    <property type="evidence" value="ECO:0007669"/>
    <property type="project" value="TreeGrafter"/>
</dbReference>
<keyword evidence="2" id="KW-1133">Transmembrane helix</keyword>
<dbReference type="PANTHER" id="PTHR32251:SF23">
    <property type="entry name" value="3-OXO-5-ALPHA-STEROID 4-DEHYDROGENASE (DUF1295)"/>
    <property type="match status" value="1"/>
</dbReference>
<proteinExistence type="predicted"/>
<dbReference type="AlphaFoldDB" id="A0A3E2HNB6"/>
<evidence type="ECO:0000313" key="3">
    <source>
        <dbReference type="EMBL" id="RFU34803.1"/>
    </source>
</evidence>
<gene>
    <name evidence="3" type="ORF">B7463_g1509</name>
</gene>
<keyword evidence="2" id="KW-0812">Transmembrane</keyword>
<feature type="non-terminal residue" evidence="3">
    <location>
        <position position="1"/>
    </location>
</feature>
<keyword evidence="4" id="KW-1185">Reference proteome</keyword>
<evidence type="ECO:0000256" key="1">
    <source>
        <dbReference type="SAM" id="MobiDB-lite"/>
    </source>
</evidence>
<dbReference type="Pfam" id="PF06966">
    <property type="entry name" value="DUF1295"/>
    <property type="match status" value="1"/>
</dbReference>
<dbReference type="EMBL" id="NCSJ02000016">
    <property type="protein sequence ID" value="RFU34803.1"/>
    <property type="molecule type" value="Genomic_DNA"/>
</dbReference>
<feature type="transmembrane region" description="Helical" evidence="2">
    <location>
        <begin position="53"/>
        <end position="70"/>
    </location>
</feature>
<dbReference type="Proteomes" id="UP000258309">
    <property type="component" value="Unassembled WGS sequence"/>
</dbReference>
<feature type="transmembrane region" description="Helical" evidence="2">
    <location>
        <begin position="149"/>
        <end position="174"/>
    </location>
</feature>
<reference evidence="3 4" key="1">
    <citation type="submission" date="2018-05" db="EMBL/GenBank/DDBJ databases">
        <title>Draft genome sequence of Scytalidium lignicola DSM 105466, a ubiquitous saprotrophic fungus.</title>
        <authorList>
            <person name="Buettner E."/>
            <person name="Gebauer A.M."/>
            <person name="Hofrichter M."/>
            <person name="Liers C."/>
            <person name="Kellner H."/>
        </authorList>
    </citation>
    <scope>NUCLEOTIDE SEQUENCE [LARGE SCALE GENOMIC DNA]</scope>
    <source>
        <strain evidence="3 4">DSM 105466</strain>
    </source>
</reference>
<dbReference type="InterPro" id="IPR010721">
    <property type="entry name" value="UstE-like"/>
</dbReference>
<dbReference type="OrthoDB" id="201504at2759"/>
<dbReference type="Gene3D" id="1.20.120.1630">
    <property type="match status" value="1"/>
</dbReference>
<dbReference type="PANTHER" id="PTHR32251">
    <property type="entry name" value="3-OXO-5-ALPHA-STEROID 4-DEHYDROGENASE"/>
    <property type="match status" value="1"/>
</dbReference>
<evidence type="ECO:0008006" key="5">
    <source>
        <dbReference type="Google" id="ProtNLM"/>
    </source>
</evidence>
<organism evidence="3 4">
    <name type="scientific">Scytalidium lignicola</name>
    <name type="common">Hyphomycete</name>
    <dbReference type="NCBI Taxonomy" id="5539"/>
    <lineage>
        <taxon>Eukaryota</taxon>
        <taxon>Fungi</taxon>
        <taxon>Dikarya</taxon>
        <taxon>Ascomycota</taxon>
        <taxon>Pezizomycotina</taxon>
        <taxon>Leotiomycetes</taxon>
        <taxon>Leotiomycetes incertae sedis</taxon>
        <taxon>Scytalidium</taxon>
    </lineage>
</organism>
<sequence length="482" mass="55306">MALPMITALTDCSNFSITVLPYIPQLYDLPPKLLQSQSNAAELYDIYLNTNPLVTAVAFSLFLAPIFLVVSEINRNYSQVDRCWGILPTIYNAHYAAYAHLTGLPTQRLDTLVAFSALRLTFNYWRKGGYSIGSEDYRWKIVQSKISPALFFILNVVFISFFQSVLLCLLAAPTYIILLASRFQESMSMSTPDILFFSTLMGLVLVEYFADQQQWNFQTAKAAYHKTAKRNKFDPEDLDRGFLVSGLWSWSRHPNFAAEQTIWLVLYQWTCSVTAQKYPDYKEYQKRVGKFVPNLIRGLPGDFSDQKFKPTVEQKTRRVATPNFFQHGSKYNWINIKMEAEKYSSESEDSPPAANPDKVQNRLAVRFDEQAIVNSKSTTTKTQRILPINLAPLRPSLTRYVTSSGHPLEPMSRDYPKPTAEPHIAELLTRPPLKGTFSYNLQSSKNHYLEGDTAKETRDPDGLERAKKHWLRIAEELKKQRR</sequence>
<comment type="caution">
    <text evidence="3">The sequence shown here is derived from an EMBL/GenBank/DDBJ whole genome shotgun (WGS) entry which is preliminary data.</text>
</comment>
<feature type="non-terminal residue" evidence="3">
    <location>
        <position position="482"/>
    </location>
</feature>